<keyword evidence="2" id="KW-0119">Carbohydrate metabolism</keyword>
<comment type="caution">
    <text evidence="6">The sequence shown here is derived from an EMBL/GenBank/DDBJ whole genome shotgun (WGS) entry which is preliminary data.</text>
</comment>
<evidence type="ECO:0000259" key="4">
    <source>
        <dbReference type="Pfam" id="PF00759"/>
    </source>
</evidence>
<evidence type="ECO:0000256" key="3">
    <source>
        <dbReference type="ARBA" id="ARBA00023326"/>
    </source>
</evidence>
<dbReference type="InterPro" id="IPR008928">
    <property type="entry name" value="6-hairpin_glycosidase_sf"/>
</dbReference>
<evidence type="ECO:0000313" key="7">
    <source>
        <dbReference type="Proteomes" id="UP000034849"/>
    </source>
</evidence>
<feature type="domain" description="Cellulase Ig-like" evidence="5">
    <location>
        <begin position="296"/>
        <end position="384"/>
    </location>
</feature>
<dbReference type="InterPro" id="IPR014756">
    <property type="entry name" value="Ig_E-set"/>
</dbReference>
<dbReference type="Proteomes" id="UP000034849">
    <property type="component" value="Unassembled WGS sequence"/>
</dbReference>
<dbReference type="EMBL" id="LBSX01000002">
    <property type="protein sequence ID" value="KKQ28058.1"/>
    <property type="molecule type" value="Genomic_DNA"/>
</dbReference>
<dbReference type="GO" id="GO:0000272">
    <property type="term" value="P:polysaccharide catabolic process"/>
    <property type="evidence" value="ECO:0007669"/>
    <property type="project" value="UniProtKB-KW"/>
</dbReference>
<dbReference type="SUPFAM" id="SSF81296">
    <property type="entry name" value="E set domains"/>
    <property type="match status" value="1"/>
</dbReference>
<dbReference type="Gene3D" id="2.60.40.10">
    <property type="entry name" value="Immunoglobulins"/>
    <property type="match status" value="1"/>
</dbReference>
<accession>A0A0G0GAA2</accession>
<feature type="domain" description="Glycoside hydrolase family 9" evidence="4">
    <location>
        <begin position="399"/>
        <end position="800"/>
    </location>
</feature>
<sequence>MNKRKIFSLIVLNLVFAFVLFVPKAFSINNTLHGALVKIPNDPKVYILLNNKKYWIKSENIFNSLKYPWNWIENIDVELLNKYETAGEINYTDHHPEFTIIKYANSNKVYRLEYSEKGILLKKHIANETAFNNLGYRWDRILTINNSEIYPDSEFTTSEVVIKNNSIGLITNKIAEVIFDGEIDLNFIMNANNWNIISTSDINYKNIVHPTKIDRFSAVLDAEDRDYNGQNQADVVLRHTLYLTLPKELKNDQNYTVELINPTGKKYVYNGTIGYFSNEQFSSWNLMPGKDLQIAKAIKINQHGFSLKAKERYAYVGYWLGSGGALILPTQLNYQVYNASSKQLVSSGKSTNLGSDNLSGEILYELDLSDLNEGNYYLEVEGIGRSLVFSVGLDSAFTAFYTAIRGLYHQRAGTALESKYTNWIHKMCLNQVFETNILEDFGEKFSKNTSKNNPINISGGWFDAGDFDLRPMHLLIVEDLTTLQEMFPNKFTDNQLNIPESGNQIPDVLDEALWGIKLWETLQESDGGVRAGVESYAHPGSSTCEGDTLPYWTYAPNRWTSYKFAGAAAHLARILENYPAGKNKATDLKNKALKAWDWAEKQTSLGTTAPVERSNEDKLNELEREKMYAAGELFALTNETKYQNVFKQLYPTYRGPTWFANIYSFWGYSNANGTNVDRDFQEQVKNRIIEIGNDEVEQIMENKYKNSTNFNYAIAWGSGSNSMRSIVGTAMAYYFTKDQKYIDAISLNADYQLGENPLGLSWITGLGIRNPEFPLHLNSMYDQQEKPVPGLPIYGPHARDYDGDCEPTDAWGCLVYNNFYPTPKNIPALRQYAPWARMPDMNEFTVWQDMAYTSLSYGFLFAI</sequence>
<reference evidence="6 7" key="1">
    <citation type="journal article" date="2015" name="Nature">
        <title>rRNA introns, odd ribosomes, and small enigmatic genomes across a large radiation of phyla.</title>
        <authorList>
            <person name="Brown C.T."/>
            <person name="Hug L.A."/>
            <person name="Thomas B.C."/>
            <person name="Sharon I."/>
            <person name="Castelle C.J."/>
            <person name="Singh A."/>
            <person name="Wilkins M.J."/>
            <person name="Williams K.H."/>
            <person name="Banfield J.F."/>
        </authorList>
    </citation>
    <scope>NUCLEOTIDE SEQUENCE [LARGE SCALE GENOMIC DNA]</scope>
</reference>
<dbReference type="Pfam" id="PF02927">
    <property type="entry name" value="CelD_N"/>
    <property type="match status" value="1"/>
</dbReference>
<protein>
    <submittedName>
        <fullName evidence="6">Uncharacterized protein</fullName>
    </submittedName>
</protein>
<dbReference type="InterPro" id="IPR001701">
    <property type="entry name" value="Glyco_hydro_9"/>
</dbReference>
<dbReference type="InterPro" id="IPR012341">
    <property type="entry name" value="6hp_glycosidase-like_sf"/>
</dbReference>
<evidence type="ECO:0000256" key="1">
    <source>
        <dbReference type="ARBA" id="ARBA00007072"/>
    </source>
</evidence>
<organism evidence="6 7">
    <name type="scientific">Candidatus Magasanikbacteria bacterium GW2011_GWC2_37_14</name>
    <dbReference type="NCBI Taxonomy" id="1619046"/>
    <lineage>
        <taxon>Bacteria</taxon>
        <taxon>Candidatus Magasanikiibacteriota</taxon>
    </lineage>
</organism>
<comment type="similarity">
    <text evidence="1">Belongs to the glycosyl hydrolase 9 (cellulase E) family.</text>
</comment>
<dbReference type="STRING" id="1619046.US42_C0002G0013"/>
<name>A0A0G0GAA2_9BACT</name>
<dbReference type="InterPro" id="IPR013783">
    <property type="entry name" value="Ig-like_fold"/>
</dbReference>
<dbReference type="GO" id="GO:0008810">
    <property type="term" value="F:cellulase activity"/>
    <property type="evidence" value="ECO:0007669"/>
    <property type="project" value="InterPro"/>
</dbReference>
<keyword evidence="3" id="KW-0624">Polysaccharide degradation</keyword>
<evidence type="ECO:0000313" key="6">
    <source>
        <dbReference type="EMBL" id="KKQ28058.1"/>
    </source>
</evidence>
<evidence type="ECO:0000256" key="2">
    <source>
        <dbReference type="ARBA" id="ARBA00023277"/>
    </source>
</evidence>
<dbReference type="SUPFAM" id="SSF48208">
    <property type="entry name" value="Six-hairpin glycosidases"/>
    <property type="match status" value="1"/>
</dbReference>
<dbReference type="AlphaFoldDB" id="A0A0G0GAA2"/>
<dbReference type="InterPro" id="IPR004197">
    <property type="entry name" value="Cellulase_Ig-like"/>
</dbReference>
<evidence type="ECO:0000259" key="5">
    <source>
        <dbReference type="Pfam" id="PF02927"/>
    </source>
</evidence>
<gene>
    <name evidence="6" type="ORF">US42_C0002G0013</name>
</gene>
<dbReference type="Pfam" id="PF00759">
    <property type="entry name" value="Glyco_hydro_9"/>
    <property type="match status" value="1"/>
</dbReference>
<dbReference type="PATRIC" id="fig|1619046.3.peg.123"/>
<proteinExistence type="inferred from homology"/>
<dbReference type="Gene3D" id="1.50.10.10">
    <property type="match status" value="1"/>
</dbReference>